<gene>
    <name evidence="1" type="ORF">PLOB_00005623</name>
</gene>
<dbReference type="InterPro" id="IPR036691">
    <property type="entry name" value="Endo/exonu/phosph_ase_sf"/>
</dbReference>
<dbReference type="SUPFAM" id="SSF56219">
    <property type="entry name" value="DNase I-like"/>
    <property type="match status" value="1"/>
</dbReference>
<dbReference type="Proteomes" id="UP001159405">
    <property type="component" value="Unassembled WGS sequence"/>
</dbReference>
<name>A0ABN8QI00_9CNID</name>
<sequence length="216" mass="24324">SYLVLLAGDIQQNPGPAKNYYFQQYDIPELREFSSKKGLKILHQNIRGLLTNKHNVCQILDGLKNLHIFSLSETHLSADNEVEAQIEGYTFIGKSRSSGKGGGVGVYISTSVPFHRRTDLEDEVIEYIWIEILFPKTKSFLIGIVYRSPDSSKHLCADFNCKFESMLSTVSSEDKECILTDDINCNYLVPSDHKEIKSILASYGLKQLISTPTRIA</sequence>
<accession>A0ABN8QI00</accession>
<feature type="non-terminal residue" evidence="1">
    <location>
        <position position="1"/>
    </location>
</feature>
<protein>
    <recommendedName>
        <fullName evidence="3">MutS-like protein</fullName>
    </recommendedName>
</protein>
<evidence type="ECO:0000313" key="1">
    <source>
        <dbReference type="EMBL" id="CAH3163103.1"/>
    </source>
</evidence>
<dbReference type="EMBL" id="CALNXK010000125">
    <property type="protein sequence ID" value="CAH3163103.1"/>
    <property type="molecule type" value="Genomic_DNA"/>
</dbReference>
<dbReference type="PANTHER" id="PTHR33776:SF4">
    <property type="entry name" value="ENDONUCLEASE_EXONUCLEASE_PHOSPHATASE DOMAIN-CONTAINING PROTEIN"/>
    <property type="match status" value="1"/>
</dbReference>
<keyword evidence="2" id="KW-1185">Reference proteome</keyword>
<dbReference type="PANTHER" id="PTHR33776">
    <property type="entry name" value="ENDO/EXONUCLEASE/PHOSPHATASE DOMAIN-CONTAINING PROTEIN"/>
    <property type="match status" value="1"/>
</dbReference>
<reference evidence="1 2" key="1">
    <citation type="submission" date="2022-05" db="EMBL/GenBank/DDBJ databases">
        <authorList>
            <consortium name="Genoscope - CEA"/>
            <person name="William W."/>
        </authorList>
    </citation>
    <scope>NUCLEOTIDE SEQUENCE [LARGE SCALE GENOMIC DNA]</scope>
</reference>
<comment type="caution">
    <text evidence="1">The sequence shown here is derived from an EMBL/GenBank/DDBJ whole genome shotgun (WGS) entry which is preliminary data.</text>
</comment>
<dbReference type="Gene3D" id="3.60.10.10">
    <property type="entry name" value="Endonuclease/exonuclease/phosphatase"/>
    <property type="match status" value="1"/>
</dbReference>
<evidence type="ECO:0008006" key="3">
    <source>
        <dbReference type="Google" id="ProtNLM"/>
    </source>
</evidence>
<organism evidence="1 2">
    <name type="scientific">Porites lobata</name>
    <dbReference type="NCBI Taxonomy" id="104759"/>
    <lineage>
        <taxon>Eukaryota</taxon>
        <taxon>Metazoa</taxon>
        <taxon>Cnidaria</taxon>
        <taxon>Anthozoa</taxon>
        <taxon>Hexacorallia</taxon>
        <taxon>Scleractinia</taxon>
        <taxon>Fungiina</taxon>
        <taxon>Poritidae</taxon>
        <taxon>Porites</taxon>
    </lineage>
</organism>
<evidence type="ECO:0000313" key="2">
    <source>
        <dbReference type="Proteomes" id="UP001159405"/>
    </source>
</evidence>
<proteinExistence type="predicted"/>